<evidence type="ECO:0000313" key="3">
    <source>
        <dbReference type="Proteomes" id="UP000467327"/>
    </source>
</evidence>
<keyword evidence="3" id="KW-1185">Reference proteome</keyword>
<feature type="compositionally biased region" description="Polar residues" evidence="1">
    <location>
        <begin position="18"/>
        <end position="30"/>
    </location>
</feature>
<sequence>MWAAKKANGNQIPRDVAQSRSCTAVGNGTSNTTAMRITAATAVAMRRVREIWRAVEIIAERTLRHVLRTFDVTFTKVTALPRERPAVRRRLPAGSHSRPRHGSSDHLA</sequence>
<feature type="region of interest" description="Disordered" evidence="1">
    <location>
        <begin position="1"/>
        <end position="30"/>
    </location>
</feature>
<dbReference type="AlphaFoldDB" id="A0AAD1HLJ8"/>
<accession>A0AAD1HLJ8</accession>
<reference evidence="2 3" key="1">
    <citation type="journal article" date="2019" name="Emerg. Microbes Infect.">
        <title>Comprehensive subspecies identification of 175 nontuberculous mycobacteria species based on 7547 genomic profiles.</title>
        <authorList>
            <person name="Matsumoto Y."/>
            <person name="Kinjo T."/>
            <person name="Motooka D."/>
            <person name="Nabeya D."/>
            <person name="Jung N."/>
            <person name="Uechi K."/>
            <person name="Horii T."/>
            <person name="Iida T."/>
            <person name="Fujita J."/>
            <person name="Nakamura S."/>
        </authorList>
    </citation>
    <scope>NUCLEOTIDE SEQUENCE [LARGE SCALE GENOMIC DNA]</scope>
    <source>
        <strain evidence="2 3">JCM 6376</strain>
    </source>
</reference>
<organism evidence="2 3">
    <name type="scientific">Mycolicibacterium aichiense</name>
    <dbReference type="NCBI Taxonomy" id="1799"/>
    <lineage>
        <taxon>Bacteria</taxon>
        <taxon>Bacillati</taxon>
        <taxon>Actinomycetota</taxon>
        <taxon>Actinomycetes</taxon>
        <taxon>Mycobacteriales</taxon>
        <taxon>Mycobacteriaceae</taxon>
        <taxon>Mycolicibacterium</taxon>
    </lineage>
</organism>
<gene>
    <name evidence="2" type="ORF">MAIC_24500</name>
</gene>
<name>A0AAD1HLJ8_9MYCO</name>
<evidence type="ECO:0000313" key="2">
    <source>
        <dbReference type="EMBL" id="BBX07647.1"/>
    </source>
</evidence>
<evidence type="ECO:0000256" key="1">
    <source>
        <dbReference type="SAM" id="MobiDB-lite"/>
    </source>
</evidence>
<dbReference type="Proteomes" id="UP000467327">
    <property type="component" value="Chromosome"/>
</dbReference>
<protein>
    <submittedName>
        <fullName evidence="2">Uncharacterized protein</fullName>
    </submittedName>
</protein>
<dbReference type="EMBL" id="AP022561">
    <property type="protein sequence ID" value="BBX07647.1"/>
    <property type="molecule type" value="Genomic_DNA"/>
</dbReference>
<feature type="region of interest" description="Disordered" evidence="1">
    <location>
        <begin position="82"/>
        <end position="108"/>
    </location>
</feature>
<dbReference type="KEGG" id="maic:MAIC_24500"/>
<feature type="compositionally biased region" description="Basic residues" evidence="1">
    <location>
        <begin position="87"/>
        <end position="101"/>
    </location>
</feature>
<proteinExistence type="predicted"/>